<dbReference type="AlphaFoldDB" id="A0A9X3Z6S3"/>
<gene>
    <name evidence="3" type="ORF">NYP16_05430</name>
</gene>
<dbReference type="NCBIfam" id="TIGR01167">
    <property type="entry name" value="LPXTG_anchor"/>
    <property type="match status" value="1"/>
</dbReference>
<proteinExistence type="predicted"/>
<protein>
    <submittedName>
        <fullName evidence="3">PEP-CTERM sorting domain-containing protein</fullName>
    </submittedName>
</protein>
<evidence type="ECO:0000259" key="2">
    <source>
        <dbReference type="Pfam" id="PF07589"/>
    </source>
</evidence>
<evidence type="ECO:0000313" key="3">
    <source>
        <dbReference type="EMBL" id="MDA5193397.1"/>
    </source>
</evidence>
<organism evidence="3 4">
    <name type="scientific">Govanella unica</name>
    <dbReference type="NCBI Taxonomy" id="2975056"/>
    <lineage>
        <taxon>Bacteria</taxon>
        <taxon>Pseudomonadati</taxon>
        <taxon>Pseudomonadota</taxon>
        <taxon>Alphaproteobacteria</taxon>
        <taxon>Emcibacterales</taxon>
        <taxon>Govanellaceae</taxon>
        <taxon>Govanella</taxon>
    </lineage>
</organism>
<evidence type="ECO:0000313" key="4">
    <source>
        <dbReference type="Proteomes" id="UP001141619"/>
    </source>
</evidence>
<reference evidence="3" key="1">
    <citation type="submission" date="2022-08" db="EMBL/GenBank/DDBJ databases">
        <authorList>
            <person name="Vandamme P."/>
            <person name="Hettiarachchi A."/>
            <person name="Peeters C."/>
            <person name="Cnockaert M."/>
            <person name="Carlier A."/>
        </authorList>
    </citation>
    <scope>NUCLEOTIDE SEQUENCE</scope>
    <source>
        <strain evidence="3">LMG 31809</strain>
    </source>
</reference>
<dbReference type="RefSeq" id="WP_274943099.1">
    <property type="nucleotide sequence ID" value="NZ_JANWOI010000002.1"/>
</dbReference>
<dbReference type="InterPro" id="IPR013424">
    <property type="entry name" value="Ice-binding_C"/>
</dbReference>
<dbReference type="NCBIfam" id="TIGR03901">
    <property type="entry name" value="MYXO-CTERM"/>
    <property type="match status" value="1"/>
</dbReference>
<reference evidence="3" key="2">
    <citation type="journal article" date="2023" name="Syst. Appl. Microbiol.">
        <title>Govania unica gen. nov., sp. nov., a rare biosphere bacterium that represents a novel family in the class Alphaproteobacteria.</title>
        <authorList>
            <person name="Vandamme P."/>
            <person name="Peeters C."/>
            <person name="Hettiarachchi A."/>
            <person name="Cnockaert M."/>
            <person name="Carlier A."/>
        </authorList>
    </citation>
    <scope>NUCLEOTIDE SEQUENCE</scope>
    <source>
        <strain evidence="3">LMG 31809</strain>
    </source>
</reference>
<sequence>MIDPLTGDFLFSTYGGPNRILVISGFDVPVSDDVTEPAALGLLGLGLLGLGLGRRRKAT</sequence>
<keyword evidence="1" id="KW-0812">Transmembrane</keyword>
<dbReference type="InterPro" id="IPR024038">
    <property type="entry name" value="MYXO-CTERM"/>
</dbReference>
<dbReference type="Pfam" id="PF07589">
    <property type="entry name" value="PEP-CTERM"/>
    <property type="match status" value="1"/>
</dbReference>
<keyword evidence="1" id="KW-0472">Membrane</keyword>
<keyword evidence="4" id="KW-1185">Reference proteome</keyword>
<dbReference type="Proteomes" id="UP001141619">
    <property type="component" value="Unassembled WGS sequence"/>
</dbReference>
<keyword evidence="1" id="KW-1133">Transmembrane helix</keyword>
<accession>A0A9X3Z6S3</accession>
<feature type="domain" description="Ice-binding protein C-terminal" evidence="2">
    <location>
        <begin position="33"/>
        <end position="56"/>
    </location>
</feature>
<comment type="caution">
    <text evidence="3">The sequence shown here is derived from an EMBL/GenBank/DDBJ whole genome shotgun (WGS) entry which is preliminary data.</text>
</comment>
<dbReference type="EMBL" id="JANWOI010000002">
    <property type="protein sequence ID" value="MDA5193397.1"/>
    <property type="molecule type" value="Genomic_DNA"/>
</dbReference>
<name>A0A9X3Z6S3_9PROT</name>
<evidence type="ECO:0000256" key="1">
    <source>
        <dbReference type="SAM" id="Phobius"/>
    </source>
</evidence>
<dbReference type="NCBIfam" id="TIGR02595">
    <property type="entry name" value="PEP_CTERM"/>
    <property type="match status" value="1"/>
</dbReference>
<feature type="transmembrane region" description="Helical" evidence="1">
    <location>
        <begin position="34"/>
        <end position="53"/>
    </location>
</feature>